<name>A0A2W5B9R3_9BACT</name>
<organism evidence="5 6">
    <name type="scientific">Micavibrio aeruginosavorus</name>
    <dbReference type="NCBI Taxonomy" id="349221"/>
    <lineage>
        <taxon>Bacteria</taxon>
        <taxon>Pseudomonadati</taxon>
        <taxon>Bdellovibrionota</taxon>
        <taxon>Bdellovibrionia</taxon>
        <taxon>Bdellovibrionales</taxon>
        <taxon>Pseudobdellovibrionaceae</taxon>
        <taxon>Micavibrio</taxon>
    </lineage>
</organism>
<gene>
    <name evidence="5" type="ORF">DI626_11445</name>
</gene>
<evidence type="ECO:0000256" key="2">
    <source>
        <dbReference type="SAM" id="MobiDB-lite"/>
    </source>
</evidence>
<feature type="signal peptide" evidence="3">
    <location>
        <begin position="1"/>
        <end position="24"/>
    </location>
</feature>
<feature type="chain" id="PRO_5015992236" evidence="3">
    <location>
        <begin position="25"/>
        <end position="346"/>
    </location>
</feature>
<comment type="caution">
    <text evidence="5">The sequence shown here is derived from an EMBL/GenBank/DDBJ whole genome shotgun (WGS) entry which is preliminary data.</text>
</comment>
<dbReference type="PANTHER" id="PTHR36504">
    <property type="entry name" value="LIPOPOLYSACCHARIDE EXPORT SYSTEM PROTEIN LPTA"/>
    <property type="match status" value="1"/>
</dbReference>
<dbReference type="EMBL" id="QFNK01000345">
    <property type="protein sequence ID" value="PZO79905.1"/>
    <property type="molecule type" value="Genomic_DNA"/>
</dbReference>
<dbReference type="InterPro" id="IPR052037">
    <property type="entry name" value="LPS_export_LptA"/>
</dbReference>
<dbReference type="Proteomes" id="UP000249557">
    <property type="component" value="Unassembled WGS sequence"/>
</dbReference>
<dbReference type="GO" id="GO:0015920">
    <property type="term" value="P:lipopolysaccharide transport"/>
    <property type="evidence" value="ECO:0007669"/>
    <property type="project" value="TreeGrafter"/>
</dbReference>
<feature type="region of interest" description="Disordered" evidence="2">
    <location>
        <begin position="177"/>
        <end position="200"/>
    </location>
</feature>
<evidence type="ECO:0000313" key="6">
    <source>
        <dbReference type="Proteomes" id="UP000249557"/>
    </source>
</evidence>
<dbReference type="AlphaFoldDB" id="A0A2W5B9R3"/>
<feature type="region of interest" description="Disordered" evidence="2">
    <location>
        <begin position="275"/>
        <end position="346"/>
    </location>
</feature>
<dbReference type="GO" id="GO:0017089">
    <property type="term" value="F:glycolipid transfer activity"/>
    <property type="evidence" value="ECO:0007669"/>
    <property type="project" value="TreeGrafter"/>
</dbReference>
<dbReference type="GO" id="GO:0030288">
    <property type="term" value="C:outer membrane-bounded periplasmic space"/>
    <property type="evidence" value="ECO:0007669"/>
    <property type="project" value="TreeGrafter"/>
</dbReference>
<evidence type="ECO:0000256" key="1">
    <source>
        <dbReference type="ARBA" id="ARBA00022729"/>
    </source>
</evidence>
<protein>
    <submittedName>
        <fullName evidence="5">OstA-like family protein</fullName>
    </submittedName>
</protein>
<evidence type="ECO:0000313" key="5">
    <source>
        <dbReference type="EMBL" id="PZO79905.1"/>
    </source>
</evidence>
<accession>A0A2W5B9R3</accession>
<dbReference type="GO" id="GO:0009279">
    <property type="term" value="C:cell outer membrane"/>
    <property type="evidence" value="ECO:0007669"/>
    <property type="project" value="TreeGrafter"/>
</dbReference>
<evidence type="ECO:0000256" key="3">
    <source>
        <dbReference type="SAM" id="SignalP"/>
    </source>
</evidence>
<dbReference type="PANTHER" id="PTHR36504:SF1">
    <property type="entry name" value="LIPOPOLYSACCHARIDE EXPORT SYSTEM PROTEIN LPTA"/>
    <property type="match status" value="1"/>
</dbReference>
<reference evidence="5 6" key="1">
    <citation type="submission" date="2017-08" db="EMBL/GenBank/DDBJ databases">
        <title>Infants hospitalized years apart are colonized by the same room-sourced microbial strains.</title>
        <authorList>
            <person name="Brooks B."/>
            <person name="Olm M.R."/>
            <person name="Firek B.A."/>
            <person name="Baker R."/>
            <person name="Thomas B.C."/>
            <person name="Morowitz M.J."/>
            <person name="Banfield J.F."/>
        </authorList>
    </citation>
    <scope>NUCLEOTIDE SEQUENCE [LARGE SCALE GENOMIC DNA]</scope>
    <source>
        <strain evidence="5">S2_018_000_R2_104</strain>
    </source>
</reference>
<sequence>MIKHTLLLSTILTAALFAGASVYAQSTQSSQQPIEITATKTVEWLRNQKQYVARENVVVTQGPMTLTSDLLTADYREGAQSSMEIWQLTADGNVTIADQENKAYGEKAVYDVPKGTAVLTGQNLKLVSPDQTVTARDRMEYYSNERMAKAIGNAKVVRTKDTLTADTITAYFKDDAAKQEAAPTSQPPKSSGSNALGGGSLDRLEAEGSVVIKTPSETLRGSRAIYRSSTNTAELIGKVKIERGENTLEGERAEVNLTTNVSKMFGSAKQGGRVRGVFFPSSNNQPASGQNKGQDKAATVPAPAVTAPAAPKAPAAPTVKAPASPAPQSTNSASPSPADPAKVTPR</sequence>
<dbReference type="Pfam" id="PF03968">
    <property type="entry name" value="LptD_N"/>
    <property type="match status" value="1"/>
</dbReference>
<dbReference type="InterPro" id="IPR005653">
    <property type="entry name" value="OstA-like_N"/>
</dbReference>
<feature type="compositionally biased region" description="Low complexity" evidence="2">
    <location>
        <begin position="296"/>
        <end position="327"/>
    </location>
</feature>
<proteinExistence type="predicted"/>
<feature type="domain" description="Organic solvent tolerance-like N-terminal" evidence="4">
    <location>
        <begin position="42"/>
        <end position="144"/>
    </location>
</feature>
<keyword evidence="1 3" id="KW-0732">Signal</keyword>
<evidence type="ECO:0000259" key="4">
    <source>
        <dbReference type="Pfam" id="PF03968"/>
    </source>
</evidence>
<dbReference type="Gene3D" id="2.60.450.10">
    <property type="entry name" value="Lipopolysaccharide (LPS) transport protein A like domain"/>
    <property type="match status" value="2"/>
</dbReference>
<feature type="compositionally biased region" description="Polar residues" evidence="2">
    <location>
        <begin position="280"/>
        <end position="292"/>
    </location>
</feature>